<feature type="transmembrane region" description="Helical" evidence="1">
    <location>
        <begin position="268"/>
        <end position="288"/>
    </location>
</feature>
<evidence type="ECO:0000313" key="3">
    <source>
        <dbReference type="Proteomes" id="UP000626109"/>
    </source>
</evidence>
<evidence type="ECO:0000256" key="1">
    <source>
        <dbReference type="SAM" id="Phobius"/>
    </source>
</evidence>
<organism evidence="2 3">
    <name type="scientific">Polarella glacialis</name>
    <name type="common">Dinoflagellate</name>
    <dbReference type="NCBI Taxonomy" id="89957"/>
    <lineage>
        <taxon>Eukaryota</taxon>
        <taxon>Sar</taxon>
        <taxon>Alveolata</taxon>
        <taxon>Dinophyceae</taxon>
        <taxon>Suessiales</taxon>
        <taxon>Suessiaceae</taxon>
        <taxon>Polarella</taxon>
    </lineage>
</organism>
<name>A0A813LX33_POLGL</name>
<gene>
    <name evidence="2" type="ORF">PGLA2088_LOCUS49972</name>
</gene>
<sequence>MDPAELFQEYVKKQPGGRTMDPAKEWLGYHPMTDSSSRNGTVEDTAAAAVWPVYTGPRVYYTIDTSSVLHSAALIVRSWSLILAAAVVVAVAERARLGERGRATAKARTTDALSGLRFLLNFIVFSEHVGLSPLTIGGSTFLVLSACVISTSRRAENGRVKAPFNSIRAVGWFYVQRATRILPLVWFYRFVDQQGWIQGDPVQFILGVVEAAPQRLSARCLTDFLFVSAHAEASHIWFVRCILALYVAYPAIELFIFRRDGVAVSRTWLFSLLGVCCLVKLAAGILAYSGLYQAGLYTLTGGSSWDFYTSPVLDYQNSCLAW</sequence>
<keyword evidence="1" id="KW-0472">Membrane</keyword>
<comment type="caution">
    <text evidence="2">The sequence shown here is derived from an EMBL/GenBank/DDBJ whole genome shotgun (WGS) entry which is preliminary data.</text>
</comment>
<protein>
    <submittedName>
        <fullName evidence="2">Uncharacterized protein</fullName>
    </submittedName>
</protein>
<keyword evidence="1" id="KW-1133">Transmembrane helix</keyword>
<dbReference type="EMBL" id="CAJNNW010037241">
    <property type="protein sequence ID" value="CAE8740255.1"/>
    <property type="molecule type" value="Genomic_DNA"/>
</dbReference>
<dbReference type="AlphaFoldDB" id="A0A813LX33"/>
<reference evidence="2" key="1">
    <citation type="submission" date="2021-02" db="EMBL/GenBank/DDBJ databases">
        <authorList>
            <person name="Dougan E. K."/>
            <person name="Rhodes N."/>
            <person name="Thang M."/>
            <person name="Chan C."/>
        </authorList>
    </citation>
    <scope>NUCLEOTIDE SEQUENCE</scope>
</reference>
<dbReference type="Proteomes" id="UP000626109">
    <property type="component" value="Unassembled WGS sequence"/>
</dbReference>
<feature type="transmembrane region" description="Helical" evidence="1">
    <location>
        <begin position="237"/>
        <end position="256"/>
    </location>
</feature>
<proteinExistence type="predicted"/>
<keyword evidence="1" id="KW-0812">Transmembrane</keyword>
<evidence type="ECO:0000313" key="2">
    <source>
        <dbReference type="EMBL" id="CAE8740255.1"/>
    </source>
</evidence>
<feature type="transmembrane region" description="Helical" evidence="1">
    <location>
        <begin position="68"/>
        <end position="92"/>
    </location>
</feature>
<accession>A0A813LX33</accession>